<keyword evidence="1" id="KW-1133">Transmembrane helix</keyword>
<evidence type="ECO:0000313" key="2">
    <source>
        <dbReference type="EMBL" id="BAF44338.1"/>
    </source>
</evidence>
<sequence>MLKIERDKLLVAVVLTLVISIDMIQTSMLAPILPQIPNIVPFFGVVLLGLRFLYIKHYSFAFLLFAPLLLIAGCHIYYKTGNLNALMYLLLIIFLYRVELESVLKLYVGLFCYGKV</sequence>
<accession>A0A0N5EBV5</accession>
<accession>A1ILY7</accession>
<feature type="transmembrane region" description="Helical" evidence="1">
    <location>
        <begin position="9"/>
        <end position="30"/>
    </location>
</feature>
<gene>
    <name evidence="2" type="primary">truncated-wzy</name>
    <name evidence="3" type="synonym">truncated wzy</name>
</gene>
<keyword evidence="1" id="KW-0812">Transmembrane</keyword>
<evidence type="ECO:0000256" key="1">
    <source>
        <dbReference type="SAM" id="Phobius"/>
    </source>
</evidence>
<name>A1ILY7_STROR</name>
<proteinExistence type="predicted"/>
<dbReference type="EMBL" id="AB301711">
    <property type="protein sequence ID" value="BAF58171.1"/>
    <property type="molecule type" value="Genomic_DNA"/>
</dbReference>
<evidence type="ECO:0000313" key="3">
    <source>
        <dbReference type="EMBL" id="BAF58171.1"/>
    </source>
</evidence>
<accession>D4FR46</accession>
<reference evidence="2" key="1">
    <citation type="journal article" date="2008" name="J. Biol. Chem.">
        <title>Molecular and antigenic characterization of a Streptococcus oralis coaggregation receptor polysaccharide by carbohydrate engineering in Streptococcus gordonii.</title>
        <authorList>
            <person name="Yoshida Y."/>
            <person name="Yang J."/>
            <person name="Peaker P.E."/>
            <person name="Kato H."/>
            <person name="Bush C.A."/>
            <person name="Cisar J.O."/>
        </authorList>
    </citation>
    <scope>NUCLEOTIDE SEQUENCE</scope>
    <source>
        <strain evidence="2">ATCC 10557</strain>
        <strain evidence="3">SK23</strain>
    </source>
</reference>
<feature type="transmembrane region" description="Helical" evidence="1">
    <location>
        <begin position="60"/>
        <end position="78"/>
    </location>
</feature>
<dbReference type="RefSeq" id="WP_000912320.1">
    <property type="nucleotide sequence ID" value="NZ_CP066021.1"/>
</dbReference>
<dbReference type="EMBL" id="AB289547">
    <property type="protein sequence ID" value="BAF44338.1"/>
    <property type="molecule type" value="Genomic_DNA"/>
</dbReference>
<feature type="transmembrane region" description="Helical" evidence="1">
    <location>
        <begin position="84"/>
        <end position="100"/>
    </location>
</feature>
<dbReference type="GeneID" id="49599129"/>
<protein>
    <submittedName>
        <fullName evidence="2">Truncated repeating unit polymerase</fullName>
    </submittedName>
</protein>
<dbReference type="AlphaFoldDB" id="A1ILY7"/>
<feature type="transmembrane region" description="Helical" evidence="1">
    <location>
        <begin position="36"/>
        <end position="53"/>
    </location>
</feature>
<keyword evidence="1" id="KW-0472">Membrane</keyword>
<organism evidence="2">
    <name type="scientific">Streptococcus oralis</name>
    <dbReference type="NCBI Taxonomy" id="1303"/>
    <lineage>
        <taxon>Bacteria</taxon>
        <taxon>Bacillati</taxon>
        <taxon>Bacillota</taxon>
        <taxon>Bacilli</taxon>
        <taxon>Lactobacillales</taxon>
        <taxon>Streptococcaceae</taxon>
        <taxon>Streptococcus</taxon>
    </lineage>
</organism>